<dbReference type="EMBL" id="LSYV01000027">
    <property type="protein sequence ID" value="KXZ48701.1"/>
    <property type="molecule type" value="Genomic_DNA"/>
</dbReference>
<dbReference type="STRING" id="33097.A0A150GFT0"/>
<keyword evidence="7" id="KW-1185">Reference proteome</keyword>
<gene>
    <name evidence="6" type="ORF">GPECTOR_26g604</name>
</gene>
<evidence type="ECO:0000256" key="4">
    <source>
        <dbReference type="SAM" id="MobiDB-lite"/>
    </source>
</evidence>
<dbReference type="InterPro" id="IPR029063">
    <property type="entry name" value="SAM-dependent_MTases_sf"/>
</dbReference>
<evidence type="ECO:0000256" key="2">
    <source>
        <dbReference type="ARBA" id="ARBA00022603"/>
    </source>
</evidence>
<dbReference type="PANTHER" id="PTHR44942:SF4">
    <property type="entry name" value="METHYLTRANSFERASE TYPE 11 DOMAIN-CONTAINING PROTEIN"/>
    <property type="match status" value="1"/>
</dbReference>
<comment type="caution">
    <text evidence="6">The sequence shown here is derived from an EMBL/GenBank/DDBJ whole genome shotgun (WGS) entry which is preliminary data.</text>
</comment>
<dbReference type="OrthoDB" id="10027013at2759"/>
<keyword evidence="3" id="KW-0808">Transferase</keyword>
<reference evidence="7" key="1">
    <citation type="journal article" date="2016" name="Nat. Commun.">
        <title>The Gonium pectorale genome demonstrates co-option of cell cycle regulation during the evolution of multicellularity.</title>
        <authorList>
            <person name="Hanschen E.R."/>
            <person name="Marriage T.N."/>
            <person name="Ferris P.J."/>
            <person name="Hamaji T."/>
            <person name="Toyoda A."/>
            <person name="Fujiyama A."/>
            <person name="Neme R."/>
            <person name="Noguchi H."/>
            <person name="Minakuchi Y."/>
            <person name="Suzuki M."/>
            <person name="Kawai-Toyooka H."/>
            <person name="Smith D.R."/>
            <person name="Sparks H."/>
            <person name="Anderson J."/>
            <person name="Bakaric R."/>
            <person name="Luria V."/>
            <person name="Karger A."/>
            <person name="Kirschner M.W."/>
            <person name="Durand P.M."/>
            <person name="Michod R.E."/>
            <person name="Nozaki H."/>
            <person name="Olson B.J."/>
        </authorList>
    </citation>
    <scope>NUCLEOTIDE SEQUENCE [LARGE SCALE GENOMIC DNA]</scope>
    <source>
        <strain evidence="7">NIES-2863</strain>
    </source>
</reference>
<evidence type="ECO:0000259" key="5">
    <source>
        <dbReference type="Pfam" id="PF08241"/>
    </source>
</evidence>
<dbReference type="Pfam" id="PF08241">
    <property type="entry name" value="Methyltransf_11"/>
    <property type="match status" value="1"/>
</dbReference>
<evidence type="ECO:0000256" key="3">
    <source>
        <dbReference type="ARBA" id="ARBA00022679"/>
    </source>
</evidence>
<dbReference type="AlphaFoldDB" id="A0A150GFT0"/>
<feature type="region of interest" description="Disordered" evidence="4">
    <location>
        <begin position="1"/>
        <end position="43"/>
    </location>
</feature>
<evidence type="ECO:0000313" key="6">
    <source>
        <dbReference type="EMBL" id="KXZ48701.1"/>
    </source>
</evidence>
<dbReference type="GO" id="GO:0008757">
    <property type="term" value="F:S-adenosylmethionine-dependent methyltransferase activity"/>
    <property type="evidence" value="ECO:0007669"/>
    <property type="project" value="InterPro"/>
</dbReference>
<dbReference type="PANTHER" id="PTHR44942">
    <property type="entry name" value="METHYLTRANSF_11 DOMAIN-CONTAINING PROTEIN"/>
    <property type="match status" value="1"/>
</dbReference>
<feature type="domain" description="Methyltransferase type 11" evidence="5">
    <location>
        <begin position="89"/>
        <end position="181"/>
    </location>
</feature>
<protein>
    <recommendedName>
        <fullName evidence="5">Methyltransferase type 11 domain-containing protein</fullName>
    </recommendedName>
</protein>
<organism evidence="6 7">
    <name type="scientific">Gonium pectorale</name>
    <name type="common">Green alga</name>
    <dbReference type="NCBI Taxonomy" id="33097"/>
    <lineage>
        <taxon>Eukaryota</taxon>
        <taxon>Viridiplantae</taxon>
        <taxon>Chlorophyta</taxon>
        <taxon>core chlorophytes</taxon>
        <taxon>Chlorophyceae</taxon>
        <taxon>CS clade</taxon>
        <taxon>Chlamydomonadales</taxon>
        <taxon>Volvocaceae</taxon>
        <taxon>Gonium</taxon>
    </lineage>
</organism>
<feature type="compositionally biased region" description="Low complexity" evidence="4">
    <location>
        <begin position="21"/>
        <end position="40"/>
    </location>
</feature>
<keyword evidence="2" id="KW-0489">Methyltransferase</keyword>
<dbReference type="SUPFAM" id="SSF53335">
    <property type="entry name" value="S-adenosyl-L-methionine-dependent methyltransferases"/>
    <property type="match status" value="1"/>
</dbReference>
<sequence length="330" mass="35450">MGQDPPRARPPLADEPSPADPNSTSTSAFTPAASNPATAPEDPSALFLDAAQSAAYAAHRPTYPKSMYDAIYAAAVPNRQPPFNDLAVVDVATGSGQALGPMPADFGTCYALDVSEAQLGALALPPELRQRVTLRQGDAHATGLPDASVDLVTVGQALHWFRLDEFYRECRRVLRPNGVLAAWTYDFGRLSGCEGAQQLYEQFHSGTLAPYWASGRRLVDAEYVGIEPGPQHFEETRRVQLPLPTSLTLDQLEGQIRSWSGYHSYLKANPDKPDPLVGLRQSFSDRLAILGGAAAAGAAATAVKATEVPLPRLTLTRTLTLLLALRPRPL</sequence>
<name>A0A150GFT0_GONPE</name>
<dbReference type="CDD" id="cd02440">
    <property type="entry name" value="AdoMet_MTases"/>
    <property type="match status" value="1"/>
</dbReference>
<accession>A0A150GFT0</accession>
<dbReference type="Proteomes" id="UP000075714">
    <property type="component" value="Unassembled WGS sequence"/>
</dbReference>
<dbReference type="GO" id="GO:0032259">
    <property type="term" value="P:methylation"/>
    <property type="evidence" value="ECO:0007669"/>
    <property type="project" value="UniProtKB-KW"/>
</dbReference>
<proteinExistence type="inferred from homology"/>
<dbReference type="Gene3D" id="3.40.50.150">
    <property type="entry name" value="Vaccinia Virus protein VP39"/>
    <property type="match status" value="1"/>
</dbReference>
<comment type="similarity">
    <text evidence="1">Belongs to the methyltransferase superfamily.</text>
</comment>
<dbReference type="InterPro" id="IPR013216">
    <property type="entry name" value="Methyltransf_11"/>
</dbReference>
<evidence type="ECO:0000256" key="1">
    <source>
        <dbReference type="ARBA" id="ARBA00008361"/>
    </source>
</evidence>
<dbReference type="InterPro" id="IPR051052">
    <property type="entry name" value="Diverse_substrate_MTase"/>
</dbReference>
<evidence type="ECO:0000313" key="7">
    <source>
        <dbReference type="Proteomes" id="UP000075714"/>
    </source>
</evidence>